<comment type="caution">
    <text evidence="1">The sequence shown here is derived from an EMBL/GenBank/DDBJ whole genome shotgun (WGS) entry which is preliminary data.</text>
</comment>
<dbReference type="InterPro" id="IPR029058">
    <property type="entry name" value="AB_hydrolase_fold"/>
</dbReference>
<gene>
    <name evidence="1" type="ORF">K8V56_11980</name>
</gene>
<name>A0A921G0M2_SPOPS</name>
<sequence>MGAMGVEMDVPYGLNEVWGYKGTREHMAELIDLFAYDKKFATEELITVRHEASQEPGFHEAFSSMFPHPRQSSADNLSFPDEEIKKIKHKTLLVHGREDKVVPVFLCPSKLIKVVN</sequence>
<dbReference type="AlphaFoldDB" id="A0A921G0M2"/>
<dbReference type="Gene3D" id="3.40.50.1820">
    <property type="entry name" value="alpha/beta hydrolase"/>
    <property type="match status" value="1"/>
</dbReference>
<organism evidence="1 2">
    <name type="scientific">Sporosarcina psychrophila</name>
    <name type="common">Bacillus psychrophilus</name>
    <dbReference type="NCBI Taxonomy" id="1476"/>
    <lineage>
        <taxon>Bacteria</taxon>
        <taxon>Bacillati</taxon>
        <taxon>Bacillota</taxon>
        <taxon>Bacilli</taxon>
        <taxon>Bacillales</taxon>
        <taxon>Caryophanaceae</taxon>
        <taxon>Sporosarcina</taxon>
    </lineage>
</organism>
<evidence type="ECO:0000313" key="2">
    <source>
        <dbReference type="Proteomes" id="UP000698173"/>
    </source>
</evidence>
<reference evidence="1" key="1">
    <citation type="journal article" date="2021" name="PeerJ">
        <title>Extensive microbial diversity within the chicken gut microbiome revealed by metagenomics and culture.</title>
        <authorList>
            <person name="Gilroy R."/>
            <person name="Ravi A."/>
            <person name="Getino M."/>
            <person name="Pursley I."/>
            <person name="Horton D.L."/>
            <person name="Alikhan N.F."/>
            <person name="Baker D."/>
            <person name="Gharbi K."/>
            <person name="Hall N."/>
            <person name="Watson M."/>
            <person name="Adriaenssens E.M."/>
            <person name="Foster-Nyarko E."/>
            <person name="Jarju S."/>
            <person name="Secka A."/>
            <person name="Antonio M."/>
            <person name="Oren A."/>
            <person name="Chaudhuri R.R."/>
            <person name="La Ragione R."/>
            <person name="Hildebrand F."/>
            <person name="Pallen M.J."/>
        </authorList>
    </citation>
    <scope>NUCLEOTIDE SEQUENCE</scope>
    <source>
        <strain evidence="1">CHK171-7178</strain>
    </source>
</reference>
<protein>
    <submittedName>
        <fullName evidence="1">Uncharacterized protein</fullName>
    </submittedName>
</protein>
<dbReference type="Proteomes" id="UP000698173">
    <property type="component" value="Unassembled WGS sequence"/>
</dbReference>
<evidence type="ECO:0000313" key="1">
    <source>
        <dbReference type="EMBL" id="HJF32477.1"/>
    </source>
</evidence>
<proteinExistence type="predicted"/>
<accession>A0A921G0M2</accession>
<reference evidence="1" key="2">
    <citation type="submission" date="2021-09" db="EMBL/GenBank/DDBJ databases">
        <authorList>
            <person name="Gilroy R."/>
        </authorList>
    </citation>
    <scope>NUCLEOTIDE SEQUENCE</scope>
    <source>
        <strain evidence="1">CHK171-7178</strain>
    </source>
</reference>
<dbReference type="SUPFAM" id="SSF53474">
    <property type="entry name" value="alpha/beta-Hydrolases"/>
    <property type="match status" value="1"/>
</dbReference>
<dbReference type="EMBL" id="DYWT01000196">
    <property type="protein sequence ID" value="HJF32477.1"/>
    <property type="molecule type" value="Genomic_DNA"/>
</dbReference>